<dbReference type="PANTHER" id="PTHR11431">
    <property type="entry name" value="FERRITIN"/>
    <property type="match status" value="1"/>
</dbReference>
<dbReference type="GO" id="GO:0006826">
    <property type="term" value="P:iron ion transport"/>
    <property type="evidence" value="ECO:0007669"/>
    <property type="project" value="InterPro"/>
</dbReference>
<comment type="subcellular location">
    <subcellularLocation>
        <location evidence="3">Autolysosome</location>
    </subcellularLocation>
</comment>
<comment type="similarity">
    <text evidence="1">Belongs to the ferritin family.</text>
</comment>
<name>A0AAD4Y9D6_OVIAM</name>
<sequence>MASDSCRRVNREKEDCHGIRALVNSSRGADRRLVSVGPNLANCMRYTLQTRWKGKPQMKSLDELLFDKAAQVALVNHQNWNQENIYYYDHFIESLFPGDKLSLYKENTTYHLPGKVDSACVCGNAIENRTVPGVQNGCGKYMKKRVTGGCGVSAVEKYSANVSMGQAGIQKEPKPTPVVPLDCGFELSLPGLFASGDILGTALAALLIPPALPTDEETYEQNNLPYSMYQLQTKLCTQEEKVIRVQSQTMNFSSRLGAESPGDVERSEDQAWGRRGERAQRWRDLRQKDALGKESHCPFTSSFPPFILTMTCNYKKNYCQIPGKVDVEFCTPATLQDGYQPHCLDRTNPGPPLPPASDRTGTFFPASAFRVSPLAVLQHREQPTPPVELNSLLLISHEFPDSSGFPPCEVEAILCGPESASLPYLPVSGLPFQLQNVALDDLGEFFGKLPLEELQGTNTLSQMQKQSSGHAPFLEVEKPSQKEWGGAQDALEAALLIDKNLKQALLGLCGLFSACADPRFCRFLEFYFLDKVVKVIRKMGNHLTNLRKLTGPQAGQAKFLTCRAPAAFEE</sequence>
<dbReference type="InterPro" id="IPR009078">
    <property type="entry name" value="Ferritin-like_SF"/>
</dbReference>
<reference evidence="9" key="1">
    <citation type="submission" date="2022-03" db="EMBL/GenBank/DDBJ databases">
        <title>Genomic analyses of argali, domestic sheep and their hybrids provide insights into chromosomal evolution, heterosis and genetic basis of agronomic traits.</title>
        <authorList>
            <person name="Li M."/>
        </authorList>
    </citation>
    <scope>NUCLEOTIDE SEQUENCE</scope>
    <source>
        <strain evidence="9">CAU-MHL-2022a</strain>
        <tissue evidence="9">Skin</tissue>
    </source>
</reference>
<organism evidence="9 10">
    <name type="scientific">Ovis ammon polii</name>
    <dbReference type="NCBI Taxonomy" id="230172"/>
    <lineage>
        <taxon>Eukaryota</taxon>
        <taxon>Metazoa</taxon>
        <taxon>Chordata</taxon>
        <taxon>Craniata</taxon>
        <taxon>Vertebrata</taxon>
        <taxon>Euteleostomi</taxon>
        <taxon>Mammalia</taxon>
        <taxon>Eutheria</taxon>
        <taxon>Laurasiatheria</taxon>
        <taxon>Artiodactyla</taxon>
        <taxon>Ruminantia</taxon>
        <taxon>Pecora</taxon>
        <taxon>Bovidae</taxon>
        <taxon>Caprinae</taxon>
        <taxon>Ovis</taxon>
    </lineage>
</organism>
<evidence type="ECO:0000256" key="7">
    <source>
        <dbReference type="SAM" id="MobiDB-lite"/>
    </source>
</evidence>
<evidence type="ECO:0000313" key="10">
    <source>
        <dbReference type="Proteomes" id="UP001214576"/>
    </source>
</evidence>
<dbReference type="InterPro" id="IPR008331">
    <property type="entry name" value="Ferritin_DPS_dom"/>
</dbReference>
<dbReference type="GO" id="GO:0008199">
    <property type="term" value="F:ferric iron binding"/>
    <property type="evidence" value="ECO:0007669"/>
    <property type="project" value="InterPro"/>
</dbReference>
<feature type="compositionally biased region" description="Basic and acidic residues" evidence="7">
    <location>
        <begin position="263"/>
        <end position="275"/>
    </location>
</feature>
<keyword evidence="6" id="KW-0408">Iron</keyword>
<dbReference type="EMBL" id="JAKZEL010000012">
    <property type="protein sequence ID" value="KAI4538977.1"/>
    <property type="molecule type" value="Genomic_DNA"/>
</dbReference>
<evidence type="ECO:0000259" key="8">
    <source>
        <dbReference type="Pfam" id="PF00210"/>
    </source>
</evidence>
<dbReference type="InterPro" id="IPR001519">
    <property type="entry name" value="Ferritin"/>
</dbReference>
<proteinExistence type="inferred from homology"/>
<feature type="binding site" evidence="6">
    <location>
        <position position="453"/>
    </location>
    <ligand>
        <name>Fe cation</name>
        <dbReference type="ChEBI" id="CHEBI:24875"/>
        <label>1</label>
    </ligand>
</feature>
<evidence type="ECO:0000256" key="2">
    <source>
        <dbReference type="ARBA" id="ARBA00040044"/>
    </source>
</evidence>
<comment type="function">
    <text evidence="4">Stores iron in a soluble, non-toxic, readily available form. Important for iron homeostasis. Iron is taken up in the ferrous form and deposited as ferric hydroxides after oxidation. Also plays a role in delivery of iron to cells. Mediates iron uptake in capsule cells of the developing kidney. Delivery to lysosomes by the cargo receptor NCOA4 for autophagic degradation and release or iron.</text>
</comment>
<dbReference type="GO" id="GO:0044754">
    <property type="term" value="C:autolysosome"/>
    <property type="evidence" value="ECO:0007669"/>
    <property type="project" value="UniProtKB-SubCell"/>
</dbReference>
<keyword evidence="6" id="KW-0479">Metal-binding</keyword>
<gene>
    <name evidence="9" type="ORF">MG293_011244</name>
</gene>
<dbReference type="Gene3D" id="1.20.1260.10">
    <property type="match status" value="1"/>
</dbReference>
<evidence type="ECO:0000256" key="6">
    <source>
        <dbReference type="PIRSR" id="PIRSR601519-1"/>
    </source>
</evidence>
<evidence type="ECO:0000256" key="5">
    <source>
        <dbReference type="ARBA" id="ARBA00047045"/>
    </source>
</evidence>
<comment type="subunit">
    <text evidence="5">Oligomer of 24 subunits. There are two types of subunits: L (light) chain and H (heavy) chain. The major chain can be light or heavy, depending on the species and tissue type. The functional molecule forms a roughly spherical shell with a diameter of 12 nm and contains a central cavity into which the insoluble mineral iron core is deposited. Interacts with NCOA4.</text>
</comment>
<feature type="region of interest" description="Disordered" evidence="7">
    <location>
        <begin position="254"/>
        <end position="275"/>
    </location>
</feature>
<dbReference type="GO" id="GO:0008198">
    <property type="term" value="F:ferrous iron binding"/>
    <property type="evidence" value="ECO:0007669"/>
    <property type="project" value="TreeGrafter"/>
</dbReference>
<evidence type="ECO:0000256" key="3">
    <source>
        <dbReference type="ARBA" id="ARBA00044942"/>
    </source>
</evidence>
<dbReference type="PANTHER" id="PTHR11431:SF47">
    <property type="entry name" value="FERRITIN LIGHT CHAIN"/>
    <property type="match status" value="1"/>
</dbReference>
<dbReference type="Proteomes" id="UP001214576">
    <property type="component" value="Unassembled WGS sequence"/>
</dbReference>
<evidence type="ECO:0000256" key="4">
    <source>
        <dbReference type="ARBA" id="ARBA00045578"/>
    </source>
</evidence>
<comment type="caution">
    <text evidence="9">The sequence shown here is derived from an EMBL/GenBank/DDBJ whole genome shotgun (WGS) entry which is preliminary data.</text>
</comment>
<evidence type="ECO:0000313" key="9">
    <source>
        <dbReference type="EMBL" id="KAI4538977.1"/>
    </source>
</evidence>
<feature type="domain" description="Ferritin/DPS" evidence="8">
    <location>
        <begin position="435"/>
        <end position="548"/>
    </location>
</feature>
<dbReference type="SUPFAM" id="SSF47240">
    <property type="entry name" value="Ferritin-like"/>
    <property type="match status" value="1"/>
</dbReference>
<evidence type="ECO:0000256" key="1">
    <source>
        <dbReference type="ARBA" id="ARBA00007513"/>
    </source>
</evidence>
<protein>
    <recommendedName>
        <fullName evidence="2">Ferritin light chain</fullName>
    </recommendedName>
</protein>
<keyword evidence="10" id="KW-1185">Reference proteome</keyword>
<dbReference type="Pfam" id="PF00210">
    <property type="entry name" value="Ferritin"/>
    <property type="match status" value="1"/>
</dbReference>
<dbReference type="AlphaFoldDB" id="A0AAD4Y9D6"/>
<dbReference type="GO" id="GO:0006879">
    <property type="term" value="P:intracellular iron ion homeostasis"/>
    <property type="evidence" value="ECO:0007669"/>
    <property type="project" value="InterPro"/>
</dbReference>
<accession>A0AAD4Y9D6</accession>
<dbReference type="InterPro" id="IPR012347">
    <property type="entry name" value="Ferritin-like"/>
</dbReference>